<organism evidence="2 3">
    <name type="scientific">Asanoa ishikariensis</name>
    <dbReference type="NCBI Taxonomy" id="137265"/>
    <lineage>
        <taxon>Bacteria</taxon>
        <taxon>Bacillati</taxon>
        <taxon>Actinomycetota</taxon>
        <taxon>Actinomycetes</taxon>
        <taxon>Micromonosporales</taxon>
        <taxon>Micromonosporaceae</taxon>
        <taxon>Asanoa</taxon>
    </lineage>
</organism>
<dbReference type="InterPro" id="IPR007361">
    <property type="entry name" value="DUF427"/>
</dbReference>
<feature type="domain" description="DUF427" evidence="1">
    <location>
        <begin position="22"/>
        <end position="108"/>
    </location>
</feature>
<evidence type="ECO:0000313" key="2">
    <source>
        <dbReference type="EMBL" id="SDZ43390.1"/>
    </source>
</evidence>
<dbReference type="Proteomes" id="UP000199632">
    <property type="component" value="Unassembled WGS sequence"/>
</dbReference>
<accession>A0A1H3T035</accession>
<dbReference type="Gene3D" id="2.170.150.40">
    <property type="entry name" value="Domain of unknown function (DUF427)"/>
    <property type="match status" value="2"/>
</dbReference>
<dbReference type="OrthoDB" id="285364at2"/>
<proteinExistence type="predicted"/>
<dbReference type="AlphaFoldDB" id="A0A1H3T035"/>
<dbReference type="EMBL" id="FNQB01000003">
    <property type="protein sequence ID" value="SDZ43390.1"/>
    <property type="molecule type" value="Genomic_DNA"/>
</dbReference>
<dbReference type="InterPro" id="IPR038694">
    <property type="entry name" value="DUF427_sf"/>
</dbReference>
<dbReference type="PANTHER" id="PTHR34310:SF9">
    <property type="entry name" value="BLR5716 PROTEIN"/>
    <property type="match status" value="1"/>
</dbReference>
<dbReference type="RefSeq" id="WP_090798001.1">
    <property type="nucleotide sequence ID" value="NZ_BOND01000004.1"/>
</dbReference>
<dbReference type="STRING" id="137265.SAMN05421684_4983"/>
<protein>
    <submittedName>
        <fullName evidence="2">Uncharacterized conserved protein, DUF427 family</fullName>
    </submittedName>
</protein>
<name>A0A1H3T035_9ACTN</name>
<keyword evidence="3" id="KW-1185">Reference proteome</keyword>
<dbReference type="PANTHER" id="PTHR34310">
    <property type="entry name" value="DUF427 DOMAIN PROTEIN (AFU_ORTHOLOGUE AFUA_3G02220)"/>
    <property type="match status" value="1"/>
</dbReference>
<evidence type="ECO:0000259" key="1">
    <source>
        <dbReference type="Pfam" id="PF04248"/>
    </source>
</evidence>
<dbReference type="Pfam" id="PF04248">
    <property type="entry name" value="NTP_transf_9"/>
    <property type="match status" value="2"/>
</dbReference>
<gene>
    <name evidence="2" type="ORF">SAMN05421684_4983</name>
</gene>
<sequence length="255" mass="28928">MDDFPRMAAETDRIEPAPRRLRAVLGGEQIFDTTAALYVWEAPYYPQYYVPLGDVVSRFLVDEQHEQHLKRGTARRFGLTAGGQERPGTVWVFGADALTGLSGYVRFDWAALDAWYEEDERIFVHARNPYVRVDALRSHRHVRVSLNGVVLAETTTPVLVFETGLPTRYYIDRASVRFANLVRTETETACAYKGTTSDYWSLAGGGDAESDIAWSYTFPTRALSPIADLVAFYNEKVDIHLDGTLLERPRTHFVR</sequence>
<feature type="domain" description="DUF427" evidence="1">
    <location>
        <begin position="142"/>
        <end position="235"/>
    </location>
</feature>
<reference evidence="3" key="1">
    <citation type="submission" date="2016-10" db="EMBL/GenBank/DDBJ databases">
        <authorList>
            <person name="Varghese N."/>
            <person name="Submissions S."/>
        </authorList>
    </citation>
    <scope>NUCLEOTIDE SEQUENCE [LARGE SCALE GENOMIC DNA]</scope>
    <source>
        <strain evidence="3">DSM 44718</strain>
    </source>
</reference>
<evidence type="ECO:0000313" key="3">
    <source>
        <dbReference type="Proteomes" id="UP000199632"/>
    </source>
</evidence>